<dbReference type="Gene3D" id="3.30.1330.60">
    <property type="entry name" value="OmpA-like domain"/>
    <property type="match status" value="1"/>
</dbReference>
<dbReference type="RefSeq" id="WP_316973354.1">
    <property type="nucleotide sequence ID" value="NZ_JAWIIJ010000004.1"/>
</dbReference>
<sequence>MRKLLSRASSTILALSVAGMAAANPGVVQQLAMDQVHWSFTGDRFHCELELDLKKNGNLLLSHPAGAPMQVHYRPAQGLPAEVSLASRTAPWQGDRQSQATALTARDDHFRLDQHTSRSVLTALDSGLWTSLYLDTLELRIPTVNWAPVADRFRQCEQQLSPLSVHQARDQVVFYQAGQRALSPEQIADLEDLARYVQLDPQVRKLLVDGHTDNTGSRLGNLQIARERAADVAAVLKAAGIPGTMIEQRAHGDRYPSANNDTTEGRDLNRRVTIRIVRQETEETS</sequence>
<dbReference type="PANTHER" id="PTHR30329">
    <property type="entry name" value="STATOR ELEMENT OF FLAGELLAR MOTOR COMPLEX"/>
    <property type="match status" value="1"/>
</dbReference>
<feature type="chain" id="PRO_5047494713" evidence="2">
    <location>
        <begin position="24"/>
        <end position="285"/>
    </location>
</feature>
<dbReference type="SUPFAM" id="SSF103088">
    <property type="entry name" value="OmpA-like"/>
    <property type="match status" value="1"/>
</dbReference>
<feature type="signal peptide" evidence="2">
    <location>
        <begin position="1"/>
        <end position="23"/>
    </location>
</feature>
<dbReference type="PROSITE" id="PS51123">
    <property type="entry name" value="OMPA_2"/>
    <property type="match status" value="1"/>
</dbReference>
<dbReference type="Pfam" id="PF18393">
    <property type="entry name" value="MotY_N"/>
    <property type="match status" value="1"/>
</dbReference>
<keyword evidence="1" id="KW-0472">Membrane</keyword>
<evidence type="ECO:0000256" key="2">
    <source>
        <dbReference type="SAM" id="SignalP"/>
    </source>
</evidence>
<keyword evidence="2" id="KW-0732">Signal</keyword>
<keyword evidence="5" id="KW-1185">Reference proteome</keyword>
<dbReference type="EMBL" id="JAWIIJ010000004">
    <property type="protein sequence ID" value="MDV2078625.1"/>
    <property type="molecule type" value="Genomic_DNA"/>
</dbReference>
<gene>
    <name evidence="4" type="ORF">RYS15_08005</name>
</gene>
<proteinExistence type="predicted"/>
<evidence type="ECO:0000256" key="1">
    <source>
        <dbReference type="PROSITE-ProRule" id="PRU00473"/>
    </source>
</evidence>
<organism evidence="4 5">
    <name type="scientific">Marinobacter xestospongiae</name>
    <dbReference type="NCBI Taxonomy" id="994319"/>
    <lineage>
        <taxon>Bacteria</taxon>
        <taxon>Pseudomonadati</taxon>
        <taxon>Pseudomonadota</taxon>
        <taxon>Gammaproteobacteria</taxon>
        <taxon>Pseudomonadales</taxon>
        <taxon>Marinobacteraceae</taxon>
        <taxon>Marinobacter</taxon>
    </lineage>
</organism>
<accession>A0ABU3VWG9</accession>
<dbReference type="Gene3D" id="2.60.40.2540">
    <property type="match status" value="1"/>
</dbReference>
<feature type="domain" description="OmpA-like" evidence="3">
    <location>
        <begin position="162"/>
        <end position="280"/>
    </location>
</feature>
<name>A0ABU3VWG9_9GAMM</name>
<protein>
    <submittedName>
        <fullName evidence="4">OmpA family protein</fullName>
    </submittedName>
</protein>
<dbReference type="InterPro" id="IPR036737">
    <property type="entry name" value="OmpA-like_sf"/>
</dbReference>
<dbReference type="Pfam" id="PF00691">
    <property type="entry name" value="OmpA"/>
    <property type="match status" value="1"/>
</dbReference>
<dbReference type="InterPro" id="IPR006665">
    <property type="entry name" value="OmpA-like"/>
</dbReference>
<comment type="caution">
    <text evidence="4">The sequence shown here is derived from an EMBL/GenBank/DDBJ whole genome shotgun (WGS) entry which is preliminary data.</text>
</comment>
<evidence type="ECO:0000313" key="4">
    <source>
        <dbReference type="EMBL" id="MDV2078625.1"/>
    </source>
</evidence>
<dbReference type="PANTHER" id="PTHR30329:SF17">
    <property type="entry name" value="LIPOPROTEIN YFIB-RELATED"/>
    <property type="match status" value="1"/>
</dbReference>
<evidence type="ECO:0000259" key="3">
    <source>
        <dbReference type="PROSITE" id="PS51123"/>
    </source>
</evidence>
<dbReference type="InterPro" id="IPR041544">
    <property type="entry name" value="MotY_N"/>
</dbReference>
<evidence type="ECO:0000313" key="5">
    <source>
        <dbReference type="Proteomes" id="UP001269819"/>
    </source>
</evidence>
<dbReference type="InterPro" id="IPR050330">
    <property type="entry name" value="Bact_OuterMem_StrucFunc"/>
</dbReference>
<reference evidence="4 5" key="1">
    <citation type="submission" date="2023-10" db="EMBL/GenBank/DDBJ databases">
        <title>Characteristics and mechanism of a salt-tolerant marine origin heterotrophic nitrifying- aerobic denitrifying bacteria Marinobacter xestospongiae HN1.</title>
        <authorList>
            <person name="Qi R."/>
        </authorList>
    </citation>
    <scope>NUCLEOTIDE SEQUENCE [LARGE SCALE GENOMIC DNA]</scope>
    <source>
        <strain evidence="4 5">HN1</strain>
    </source>
</reference>
<dbReference type="PRINTS" id="PR01023">
    <property type="entry name" value="NAFLGMOTY"/>
</dbReference>
<dbReference type="Proteomes" id="UP001269819">
    <property type="component" value="Unassembled WGS sequence"/>
</dbReference>
<dbReference type="CDD" id="cd07185">
    <property type="entry name" value="OmpA_C-like"/>
    <property type="match status" value="1"/>
</dbReference>